<organism evidence="1 2">
    <name type="scientific">Dongia rigui</name>
    <dbReference type="NCBI Taxonomy" id="940149"/>
    <lineage>
        <taxon>Bacteria</taxon>
        <taxon>Pseudomonadati</taxon>
        <taxon>Pseudomonadota</taxon>
        <taxon>Alphaproteobacteria</taxon>
        <taxon>Rhodospirillales</taxon>
        <taxon>Dongiaceae</taxon>
        <taxon>Dongia</taxon>
    </lineage>
</organism>
<accession>A0ABU5DXE1</accession>
<dbReference type="Proteomes" id="UP001271769">
    <property type="component" value="Unassembled WGS sequence"/>
</dbReference>
<reference evidence="1 2" key="1">
    <citation type="journal article" date="2013" name="Antonie Van Leeuwenhoek">
        <title>Dongia rigui sp. nov., isolated from freshwater of a large wetland in Korea.</title>
        <authorList>
            <person name="Baik K.S."/>
            <person name="Hwang Y.M."/>
            <person name="Choi J.S."/>
            <person name="Kwon J."/>
            <person name="Seong C.N."/>
        </authorList>
    </citation>
    <scope>NUCLEOTIDE SEQUENCE [LARGE SCALE GENOMIC DNA]</scope>
    <source>
        <strain evidence="1 2">04SU4-P</strain>
    </source>
</reference>
<dbReference type="EMBL" id="JAXCLX010000001">
    <property type="protein sequence ID" value="MDY0871973.1"/>
    <property type="molecule type" value="Genomic_DNA"/>
</dbReference>
<proteinExistence type="predicted"/>
<comment type="caution">
    <text evidence="1">The sequence shown here is derived from an EMBL/GenBank/DDBJ whole genome shotgun (WGS) entry which is preliminary data.</text>
</comment>
<protein>
    <recommendedName>
        <fullName evidence="3">IraD/Gp25-like domain-containing protein</fullName>
    </recommendedName>
</protein>
<evidence type="ECO:0008006" key="3">
    <source>
        <dbReference type="Google" id="ProtNLM"/>
    </source>
</evidence>
<sequence length="136" mass="15142">MSFEAESESIDDPVGFFGAHGHLNDAVVDHLVVEATSQILQIMIDDLYANLEGRPDYPGARPCFFTFYNTGSLRWDVDISDGLRIAELRVTETDDAQRPFRLEVEFNIGGIGKNRHLTANFAAMEMDDAGDLLESD</sequence>
<gene>
    <name evidence="1" type="ORF">SMD31_08565</name>
</gene>
<evidence type="ECO:0000313" key="1">
    <source>
        <dbReference type="EMBL" id="MDY0871973.1"/>
    </source>
</evidence>
<dbReference type="RefSeq" id="WP_320500395.1">
    <property type="nucleotide sequence ID" value="NZ_JAXCLX010000001.1"/>
</dbReference>
<evidence type="ECO:0000313" key="2">
    <source>
        <dbReference type="Proteomes" id="UP001271769"/>
    </source>
</evidence>
<keyword evidence="2" id="KW-1185">Reference proteome</keyword>
<name>A0ABU5DXE1_9PROT</name>